<feature type="binding site" evidence="1">
    <location>
        <begin position="74"/>
        <end position="81"/>
    </location>
    <ligand>
        <name>ATP</name>
        <dbReference type="ChEBI" id="CHEBI:30616"/>
    </ligand>
</feature>
<keyword evidence="5" id="KW-1185">Reference proteome</keyword>
<proteinExistence type="inferred from homology"/>
<protein>
    <submittedName>
        <fullName evidence="4">P-loop containing nucleoside triphosphate hydrolase protein</fullName>
    </submittedName>
</protein>
<feature type="region of interest" description="Disordered" evidence="2">
    <location>
        <begin position="457"/>
        <end position="478"/>
    </location>
</feature>
<dbReference type="GO" id="GO:0005875">
    <property type="term" value="C:microtubule associated complex"/>
    <property type="evidence" value="ECO:0007669"/>
    <property type="project" value="TreeGrafter"/>
</dbReference>
<name>A0A4V1IRZ0_9FUNG</name>
<dbReference type="AlphaFoldDB" id="A0A4V1IRZ0"/>
<dbReference type="GO" id="GO:0003777">
    <property type="term" value="F:microtubule motor activity"/>
    <property type="evidence" value="ECO:0007669"/>
    <property type="project" value="InterPro"/>
</dbReference>
<dbReference type="Gene3D" id="3.40.850.10">
    <property type="entry name" value="Kinesin motor domain"/>
    <property type="match status" value="1"/>
</dbReference>
<evidence type="ECO:0000259" key="3">
    <source>
        <dbReference type="PROSITE" id="PS50067"/>
    </source>
</evidence>
<evidence type="ECO:0000313" key="4">
    <source>
        <dbReference type="EMBL" id="RKO91727.1"/>
    </source>
</evidence>
<reference evidence="5" key="1">
    <citation type="journal article" date="2018" name="Nat. Microbiol.">
        <title>Leveraging single-cell genomics to expand the fungal tree of life.</title>
        <authorList>
            <person name="Ahrendt S.R."/>
            <person name="Quandt C.A."/>
            <person name="Ciobanu D."/>
            <person name="Clum A."/>
            <person name="Salamov A."/>
            <person name="Andreopoulos B."/>
            <person name="Cheng J.F."/>
            <person name="Woyke T."/>
            <person name="Pelin A."/>
            <person name="Henrissat B."/>
            <person name="Reynolds N.K."/>
            <person name="Benny G.L."/>
            <person name="Smith M.E."/>
            <person name="James T.Y."/>
            <person name="Grigoriev I.V."/>
        </authorList>
    </citation>
    <scope>NUCLEOTIDE SEQUENCE [LARGE SCALE GENOMIC DNA]</scope>
</reference>
<dbReference type="GO" id="GO:0016787">
    <property type="term" value="F:hydrolase activity"/>
    <property type="evidence" value="ECO:0007669"/>
    <property type="project" value="UniProtKB-KW"/>
</dbReference>
<feature type="domain" description="Kinesin motor" evidence="3">
    <location>
        <begin position="2"/>
        <end position="227"/>
    </location>
</feature>
<evidence type="ECO:0000256" key="1">
    <source>
        <dbReference type="PROSITE-ProRule" id="PRU00283"/>
    </source>
</evidence>
<keyword evidence="4" id="KW-0378">Hydrolase</keyword>
<keyword evidence="1" id="KW-0067">ATP-binding</keyword>
<dbReference type="SUPFAM" id="SSF52540">
    <property type="entry name" value="P-loop containing nucleoside triphosphate hydrolases"/>
    <property type="match status" value="1"/>
</dbReference>
<dbReference type="InterPro" id="IPR027417">
    <property type="entry name" value="P-loop_NTPase"/>
</dbReference>
<evidence type="ECO:0000313" key="5">
    <source>
        <dbReference type="Proteomes" id="UP000269721"/>
    </source>
</evidence>
<dbReference type="OrthoDB" id="3176171at2759"/>
<dbReference type="Pfam" id="PF00225">
    <property type="entry name" value="Kinesin"/>
    <property type="match status" value="1"/>
</dbReference>
<dbReference type="PANTHER" id="PTHR47969:SF9">
    <property type="entry name" value="KINESIN-LIKE PROTEIN"/>
    <property type="match status" value="1"/>
</dbReference>
<dbReference type="InterPro" id="IPR027640">
    <property type="entry name" value="Kinesin-like_fam"/>
</dbReference>
<dbReference type="SMART" id="SM00129">
    <property type="entry name" value="KISc"/>
    <property type="match status" value="1"/>
</dbReference>
<dbReference type="PROSITE" id="PS50067">
    <property type="entry name" value="KINESIN_MOTOR_2"/>
    <property type="match status" value="1"/>
</dbReference>
<dbReference type="PANTHER" id="PTHR47969">
    <property type="entry name" value="CHROMOSOME-ASSOCIATED KINESIN KIF4A-RELATED"/>
    <property type="match status" value="1"/>
</dbReference>
<sequence length="478" mass="52882">MDVSICVRLRPHLQNEHEKGLGRCIGIGTFKSRKFGIDTLFSETNSSDQVYVETAQTLIPFALASGVGNLFANGQTGSGKTFTMTDIVRHVAHDIFKLAAEYRTLDSTLASSRATDTNPYDDFTIQLSFFELFGNTAADLLNDRVPITIVEDALGSIQVRNVTEETVTSAEDFLALIERGATLRRTVGTANNDASSRSHSVCRIRVINRRMPELPDGFLYLVDLAGSGSNSDQCRTIVIANVSSKVTPTIKPPPPSRNDPATGTNADLRQWVETLPPCCRVDPEFLCPIESGAQLYRLPEGVFLNRCLLTPTMTPKLAKAVYLKLWDLLMAARSAKRVRVTVKASDIWGDAKATTQAEAEPEEASAPLETNYEPLMWARYHRGDAPYYIAFLLRSVREEGGWEVAEAYNIPDLNAWELRMDKRAMVRFDQLAGSLPCAFDATPRTEVRSRQRSLVHALSPPGQIVSSKRASREPPRGQ</sequence>
<organism evidence="4 5">
    <name type="scientific">Blyttiomyces helicus</name>
    <dbReference type="NCBI Taxonomy" id="388810"/>
    <lineage>
        <taxon>Eukaryota</taxon>
        <taxon>Fungi</taxon>
        <taxon>Fungi incertae sedis</taxon>
        <taxon>Chytridiomycota</taxon>
        <taxon>Chytridiomycota incertae sedis</taxon>
        <taxon>Chytridiomycetes</taxon>
        <taxon>Chytridiomycetes incertae sedis</taxon>
        <taxon>Blyttiomyces</taxon>
    </lineage>
</organism>
<dbReference type="GO" id="GO:0005524">
    <property type="term" value="F:ATP binding"/>
    <property type="evidence" value="ECO:0007669"/>
    <property type="project" value="UniProtKB-UniRule"/>
</dbReference>
<keyword evidence="1" id="KW-0547">Nucleotide-binding</keyword>
<accession>A0A4V1IRZ0</accession>
<keyword evidence="1" id="KW-0505">Motor protein</keyword>
<feature type="non-terminal residue" evidence="4">
    <location>
        <position position="478"/>
    </location>
</feature>
<dbReference type="Proteomes" id="UP000269721">
    <property type="component" value="Unassembled WGS sequence"/>
</dbReference>
<dbReference type="GO" id="GO:0007052">
    <property type="term" value="P:mitotic spindle organization"/>
    <property type="evidence" value="ECO:0007669"/>
    <property type="project" value="TreeGrafter"/>
</dbReference>
<dbReference type="InterPro" id="IPR001752">
    <property type="entry name" value="Kinesin_motor_dom"/>
</dbReference>
<dbReference type="GO" id="GO:0051231">
    <property type="term" value="P:spindle elongation"/>
    <property type="evidence" value="ECO:0007669"/>
    <property type="project" value="TreeGrafter"/>
</dbReference>
<evidence type="ECO:0000256" key="2">
    <source>
        <dbReference type="SAM" id="MobiDB-lite"/>
    </source>
</evidence>
<dbReference type="PRINTS" id="PR00380">
    <property type="entry name" value="KINESINHEAVY"/>
</dbReference>
<dbReference type="EMBL" id="KZ994933">
    <property type="protein sequence ID" value="RKO91727.1"/>
    <property type="molecule type" value="Genomic_DNA"/>
</dbReference>
<comment type="similarity">
    <text evidence="1">Belongs to the TRAFAC class myosin-kinesin ATPase superfamily. Kinesin family.</text>
</comment>
<dbReference type="GO" id="GO:0008017">
    <property type="term" value="F:microtubule binding"/>
    <property type="evidence" value="ECO:0007669"/>
    <property type="project" value="InterPro"/>
</dbReference>
<dbReference type="InterPro" id="IPR036961">
    <property type="entry name" value="Kinesin_motor_dom_sf"/>
</dbReference>
<gene>
    <name evidence="4" type="ORF">BDK51DRAFT_30223</name>
</gene>
<dbReference type="GO" id="GO:0007018">
    <property type="term" value="P:microtubule-based movement"/>
    <property type="evidence" value="ECO:0007669"/>
    <property type="project" value="InterPro"/>
</dbReference>